<dbReference type="OrthoDB" id="2400485at2759"/>
<reference evidence="1 2" key="1">
    <citation type="submission" date="2020-06" db="EMBL/GenBank/DDBJ databases">
        <title>Transcriptomic and genomic resources for Thalictrum thalictroides and T. hernandezii: Facilitating candidate gene discovery in an emerging model plant lineage.</title>
        <authorList>
            <person name="Arias T."/>
            <person name="Riano-Pachon D.M."/>
            <person name="Di Stilio V.S."/>
        </authorList>
    </citation>
    <scope>NUCLEOTIDE SEQUENCE [LARGE SCALE GENOMIC DNA]</scope>
    <source>
        <strain evidence="2">cv. WT478/WT964</strain>
        <tissue evidence="1">Leaves</tissue>
    </source>
</reference>
<dbReference type="EMBL" id="JABWDY010005904">
    <property type="protein sequence ID" value="KAF5204072.1"/>
    <property type="molecule type" value="Genomic_DNA"/>
</dbReference>
<proteinExistence type="predicted"/>
<sequence>MDPIREATAKEALDTKNVLKRLSDDIIPHILKLYGSSATAQDFEIYAPNATFEDPLMRAHGVKQIKSAFYSISKVGCILLLC</sequence>
<evidence type="ECO:0000313" key="1">
    <source>
        <dbReference type="EMBL" id="KAF5204072.1"/>
    </source>
</evidence>
<dbReference type="Proteomes" id="UP000554482">
    <property type="component" value="Unassembled WGS sequence"/>
</dbReference>
<evidence type="ECO:0000313" key="2">
    <source>
        <dbReference type="Proteomes" id="UP000554482"/>
    </source>
</evidence>
<keyword evidence="2" id="KW-1185">Reference proteome</keyword>
<protein>
    <submittedName>
        <fullName evidence="1">Nuclear transport factor 2 (NTF2) family protein</fullName>
    </submittedName>
</protein>
<dbReference type="AlphaFoldDB" id="A0A7J6X6S5"/>
<accession>A0A7J6X6S5</accession>
<organism evidence="1 2">
    <name type="scientific">Thalictrum thalictroides</name>
    <name type="common">Rue-anemone</name>
    <name type="synonym">Anemone thalictroides</name>
    <dbReference type="NCBI Taxonomy" id="46969"/>
    <lineage>
        <taxon>Eukaryota</taxon>
        <taxon>Viridiplantae</taxon>
        <taxon>Streptophyta</taxon>
        <taxon>Embryophyta</taxon>
        <taxon>Tracheophyta</taxon>
        <taxon>Spermatophyta</taxon>
        <taxon>Magnoliopsida</taxon>
        <taxon>Ranunculales</taxon>
        <taxon>Ranunculaceae</taxon>
        <taxon>Thalictroideae</taxon>
        <taxon>Thalictrum</taxon>
    </lineage>
</organism>
<dbReference type="PANTHER" id="PTHR34213">
    <property type="entry name" value="NUCLEAR TRANSPORT FACTOR 2 (NTF2) FAMILY PROTEIN"/>
    <property type="match status" value="1"/>
</dbReference>
<gene>
    <name evidence="1" type="ORF">FRX31_006341</name>
</gene>
<name>A0A7J6X6S5_THATH</name>
<dbReference type="PANTHER" id="PTHR34213:SF2">
    <property type="entry name" value="NUCLEAR TRANSPORT FACTOR 2 (NTF2) FAMILY PROTEIN"/>
    <property type="match status" value="1"/>
</dbReference>
<comment type="caution">
    <text evidence="1">The sequence shown here is derived from an EMBL/GenBank/DDBJ whole genome shotgun (WGS) entry which is preliminary data.</text>
</comment>